<dbReference type="InterPro" id="IPR009057">
    <property type="entry name" value="Homeodomain-like_sf"/>
</dbReference>
<proteinExistence type="predicted"/>
<dbReference type="GO" id="GO:0005634">
    <property type="term" value="C:nucleus"/>
    <property type="evidence" value="ECO:0007669"/>
    <property type="project" value="UniProtKB-SubCell"/>
</dbReference>
<dbReference type="SMART" id="SM00717">
    <property type="entry name" value="SANT"/>
    <property type="match status" value="1"/>
</dbReference>
<feature type="compositionally biased region" description="Polar residues" evidence="3">
    <location>
        <begin position="147"/>
        <end position="171"/>
    </location>
</feature>
<comment type="subcellular location">
    <subcellularLocation>
        <location evidence="1">Nucleus</location>
    </subcellularLocation>
</comment>
<dbReference type="SUPFAM" id="SSF46689">
    <property type="entry name" value="Homeodomain-like"/>
    <property type="match status" value="1"/>
</dbReference>
<name>A0A9R0JC48_SPIOL</name>
<dbReference type="PROSITE" id="PS51294">
    <property type="entry name" value="HTH_MYB"/>
    <property type="match status" value="1"/>
</dbReference>
<gene>
    <name evidence="7 8" type="primary">LOC110803852</name>
</gene>
<feature type="domain" description="Myb-like" evidence="4">
    <location>
        <begin position="496"/>
        <end position="543"/>
    </location>
</feature>
<keyword evidence="6" id="KW-1185">Reference proteome</keyword>
<dbReference type="RefSeq" id="XP_021865094.1">
    <property type="nucleotide sequence ID" value="XM_022009402.1"/>
</dbReference>
<protein>
    <submittedName>
        <fullName evidence="7 8">Uncharacterized protein LOC110803852</fullName>
    </submittedName>
</protein>
<dbReference type="PANTHER" id="PTHR47122">
    <property type="entry name" value="MYB-LIKE DNA-BINDING DOMAIN CONTAINING PROTEIN, EXPRESSED"/>
    <property type="match status" value="1"/>
</dbReference>
<accession>A0A9R0JC48</accession>
<feature type="region of interest" description="Disordered" evidence="3">
    <location>
        <begin position="582"/>
        <end position="608"/>
    </location>
</feature>
<feature type="region of interest" description="Disordered" evidence="3">
    <location>
        <begin position="452"/>
        <end position="482"/>
    </location>
</feature>
<evidence type="ECO:0000313" key="8">
    <source>
        <dbReference type="RefSeq" id="XP_021865094.1"/>
    </source>
</evidence>
<evidence type="ECO:0000259" key="5">
    <source>
        <dbReference type="PROSITE" id="PS51294"/>
    </source>
</evidence>
<feature type="compositionally biased region" description="Basic and acidic residues" evidence="3">
    <location>
        <begin position="307"/>
        <end position="320"/>
    </location>
</feature>
<feature type="domain" description="HTH myb-type" evidence="5">
    <location>
        <begin position="488"/>
        <end position="547"/>
    </location>
</feature>
<sequence>MKMVVGVEENEERAIKDVAADTHSSGFAPLKQDSDPIVYKLVRVDFDGRFVPATDDELMEVEDLLEMEKSEMLSIPDVVEAASHIPDNDELDESFEKPDIEKHEGLSQIKLAKVDQENLRPQAEDSLPKSTSSSKDTHVKESANMGEESSSSLHDGLNKNGSAGSRPNFSLTKGEIDLDKLTIRELHETFRATFGRKTSVKDKMWLKRRIAMGLTNSCDVSVTSFIINNGKLLKKKELSNNLDCGNSAAGEICSARNDGPVNLVVSNLREDTIDDDELGNSFTESGCRSDDNLEHRAAKRARKPTKRYIEESSDTEKESSGKSLSPSKRFGQDKASLKEAIRPAWGSYLGDFVTRPDSIGGSGVQVPYVSRVRRCRPRKSITALTKFNSSDVALNRKIVESSVAEFKPPPDDHSRVELLETKSIQFGKLIVSEEERDKRCLTSKFSDGISQAAEPKSVDSVDSTSLENASGNNSDDHVTTIPTVKGGMRRKHHRAWSLTEVTKLVDGVAMFGAGRWSEIKRLSFSSYAHRTSVDLKDKWRNLLKASFANSQAEKGMNPRKNAPLPIPASVLVKVRELAELNGQAPQVSKGSSNNNSGSSVNENRSGYS</sequence>
<dbReference type="Pfam" id="PF00249">
    <property type="entry name" value="Myb_DNA-binding"/>
    <property type="match status" value="1"/>
</dbReference>
<evidence type="ECO:0000256" key="2">
    <source>
        <dbReference type="ARBA" id="ARBA00023242"/>
    </source>
</evidence>
<dbReference type="RefSeq" id="XP_021865087.1">
    <property type="nucleotide sequence ID" value="XM_022009395.1"/>
</dbReference>
<feature type="compositionally biased region" description="Low complexity" evidence="3">
    <location>
        <begin position="588"/>
        <end position="608"/>
    </location>
</feature>
<reference evidence="7 8" key="2">
    <citation type="submission" date="2025-04" db="UniProtKB">
        <authorList>
            <consortium name="RefSeq"/>
        </authorList>
    </citation>
    <scope>IDENTIFICATION</scope>
</reference>
<dbReference type="Gene3D" id="1.10.246.220">
    <property type="match status" value="1"/>
</dbReference>
<organism evidence="6 7">
    <name type="scientific">Spinacia oleracea</name>
    <name type="common">Spinach</name>
    <dbReference type="NCBI Taxonomy" id="3562"/>
    <lineage>
        <taxon>Eukaryota</taxon>
        <taxon>Viridiplantae</taxon>
        <taxon>Streptophyta</taxon>
        <taxon>Embryophyta</taxon>
        <taxon>Tracheophyta</taxon>
        <taxon>Spermatophyta</taxon>
        <taxon>Magnoliopsida</taxon>
        <taxon>eudicotyledons</taxon>
        <taxon>Gunneridae</taxon>
        <taxon>Pentapetalae</taxon>
        <taxon>Caryophyllales</taxon>
        <taxon>Chenopodiaceae</taxon>
        <taxon>Chenopodioideae</taxon>
        <taxon>Anserineae</taxon>
        <taxon>Spinacia</taxon>
    </lineage>
</organism>
<dbReference type="AlphaFoldDB" id="A0A9R0JC48"/>
<feature type="compositionally biased region" description="Basic and acidic residues" evidence="3">
    <location>
        <begin position="112"/>
        <end position="127"/>
    </location>
</feature>
<feature type="region of interest" description="Disordered" evidence="3">
    <location>
        <begin position="111"/>
        <end position="171"/>
    </location>
</feature>
<dbReference type="GeneID" id="110803852"/>
<evidence type="ECO:0000256" key="1">
    <source>
        <dbReference type="ARBA" id="ARBA00004123"/>
    </source>
</evidence>
<feature type="compositionally biased region" description="Polar residues" evidence="3">
    <location>
        <begin position="460"/>
        <end position="473"/>
    </location>
</feature>
<dbReference type="PANTHER" id="PTHR47122:SF4">
    <property type="entry name" value="TRF-LIKE 3"/>
    <property type="match status" value="1"/>
</dbReference>
<dbReference type="GO" id="GO:0000976">
    <property type="term" value="F:transcription cis-regulatory region binding"/>
    <property type="evidence" value="ECO:0000318"/>
    <property type="project" value="GO_Central"/>
</dbReference>
<dbReference type="PROSITE" id="PS50090">
    <property type="entry name" value="MYB_LIKE"/>
    <property type="match status" value="1"/>
</dbReference>
<feature type="compositionally biased region" description="Basic and acidic residues" evidence="3">
    <location>
        <begin position="287"/>
        <end position="296"/>
    </location>
</feature>
<dbReference type="CDD" id="cd11660">
    <property type="entry name" value="SANT_TRF"/>
    <property type="match status" value="1"/>
</dbReference>
<dbReference type="InterPro" id="IPR001005">
    <property type="entry name" value="SANT/Myb"/>
</dbReference>
<evidence type="ECO:0000313" key="6">
    <source>
        <dbReference type="Proteomes" id="UP000813463"/>
    </source>
</evidence>
<dbReference type="Proteomes" id="UP000813463">
    <property type="component" value="Chromosome 1"/>
</dbReference>
<reference evidence="6" key="1">
    <citation type="journal article" date="2021" name="Nat. Commun.">
        <title>Genomic analyses provide insights into spinach domestication and the genetic basis of agronomic traits.</title>
        <authorList>
            <person name="Cai X."/>
            <person name="Sun X."/>
            <person name="Xu C."/>
            <person name="Sun H."/>
            <person name="Wang X."/>
            <person name="Ge C."/>
            <person name="Zhang Z."/>
            <person name="Wang Q."/>
            <person name="Fei Z."/>
            <person name="Jiao C."/>
            <person name="Wang Q."/>
        </authorList>
    </citation>
    <scope>NUCLEOTIDE SEQUENCE [LARGE SCALE GENOMIC DNA]</scope>
    <source>
        <strain evidence="6">cv. Varoflay</strain>
    </source>
</reference>
<evidence type="ECO:0000313" key="7">
    <source>
        <dbReference type="RefSeq" id="XP_021865087.1"/>
    </source>
</evidence>
<evidence type="ECO:0000259" key="4">
    <source>
        <dbReference type="PROSITE" id="PS50090"/>
    </source>
</evidence>
<dbReference type="InterPro" id="IPR017930">
    <property type="entry name" value="Myb_dom"/>
</dbReference>
<feature type="compositionally biased region" description="Basic residues" evidence="3">
    <location>
        <begin position="297"/>
        <end position="306"/>
    </location>
</feature>
<evidence type="ECO:0000256" key="3">
    <source>
        <dbReference type="SAM" id="MobiDB-lite"/>
    </source>
</evidence>
<feature type="region of interest" description="Disordered" evidence="3">
    <location>
        <begin position="275"/>
        <end position="335"/>
    </location>
</feature>
<dbReference type="KEGG" id="soe:110803852"/>
<dbReference type="OrthoDB" id="608866at2759"/>
<keyword evidence="2" id="KW-0539">Nucleus</keyword>